<evidence type="ECO:0000256" key="1">
    <source>
        <dbReference type="SAM" id="MobiDB-lite"/>
    </source>
</evidence>
<feature type="compositionally biased region" description="Polar residues" evidence="1">
    <location>
        <begin position="48"/>
        <end position="65"/>
    </location>
</feature>
<dbReference type="EMBL" id="JBFALK010000018">
    <property type="protein sequence ID" value="MEV0972783.1"/>
    <property type="molecule type" value="Genomic_DNA"/>
</dbReference>
<protein>
    <recommendedName>
        <fullName evidence="4">DUF4115 domain-containing protein</fullName>
    </recommendedName>
</protein>
<organism evidence="2 3">
    <name type="scientific">Microtetraspora glauca</name>
    <dbReference type="NCBI Taxonomy" id="1996"/>
    <lineage>
        <taxon>Bacteria</taxon>
        <taxon>Bacillati</taxon>
        <taxon>Actinomycetota</taxon>
        <taxon>Actinomycetes</taxon>
        <taxon>Streptosporangiales</taxon>
        <taxon>Streptosporangiaceae</taxon>
        <taxon>Microtetraspora</taxon>
    </lineage>
</organism>
<dbReference type="RefSeq" id="WP_358138160.1">
    <property type="nucleotide sequence ID" value="NZ_JBFALK010000018.1"/>
</dbReference>
<feature type="region of interest" description="Disordered" evidence="1">
    <location>
        <begin position="122"/>
        <end position="144"/>
    </location>
</feature>
<evidence type="ECO:0000313" key="2">
    <source>
        <dbReference type="EMBL" id="MEV0972783.1"/>
    </source>
</evidence>
<proteinExistence type="predicted"/>
<feature type="region of interest" description="Disordered" evidence="1">
    <location>
        <begin position="45"/>
        <end position="65"/>
    </location>
</feature>
<sequence length="144" mass="14922">MGRHRSDPMGIARLVLIGLAVLLALAVAGAFATSLLTVLGSGDAEAVPSSSPRASGGTPSPASTRTATVQIVCSADRCPVFVRIPGGDVLMDRDLTRGEQASYFDPELDVVLGDASTVTVLENGTQRPPGETGERQAFKVSRSR</sequence>
<keyword evidence="3" id="KW-1185">Reference proteome</keyword>
<reference evidence="2 3" key="1">
    <citation type="submission" date="2024-06" db="EMBL/GenBank/DDBJ databases">
        <title>The Natural Products Discovery Center: Release of the First 8490 Sequenced Strains for Exploring Actinobacteria Biosynthetic Diversity.</title>
        <authorList>
            <person name="Kalkreuter E."/>
            <person name="Kautsar S.A."/>
            <person name="Yang D."/>
            <person name="Bader C.D."/>
            <person name="Teijaro C.N."/>
            <person name="Fluegel L."/>
            <person name="Davis C.M."/>
            <person name="Simpson J.R."/>
            <person name="Lauterbach L."/>
            <person name="Steele A.D."/>
            <person name="Gui C."/>
            <person name="Meng S."/>
            <person name="Li G."/>
            <person name="Viehrig K."/>
            <person name="Ye F."/>
            <person name="Su P."/>
            <person name="Kiefer A.F."/>
            <person name="Nichols A."/>
            <person name="Cepeda A.J."/>
            <person name="Yan W."/>
            <person name="Fan B."/>
            <person name="Jiang Y."/>
            <person name="Adhikari A."/>
            <person name="Zheng C.-J."/>
            <person name="Schuster L."/>
            <person name="Cowan T.M."/>
            <person name="Smanski M.J."/>
            <person name="Chevrette M.G."/>
            <person name="De Carvalho L.P.S."/>
            <person name="Shen B."/>
        </authorList>
    </citation>
    <scope>NUCLEOTIDE SEQUENCE [LARGE SCALE GENOMIC DNA]</scope>
    <source>
        <strain evidence="2 3">NPDC050100</strain>
    </source>
</reference>
<gene>
    <name evidence="2" type="ORF">AB0I59_29620</name>
</gene>
<comment type="caution">
    <text evidence="2">The sequence shown here is derived from an EMBL/GenBank/DDBJ whole genome shotgun (WGS) entry which is preliminary data.</text>
</comment>
<name>A0ABV3GMC0_MICGL</name>
<evidence type="ECO:0008006" key="4">
    <source>
        <dbReference type="Google" id="ProtNLM"/>
    </source>
</evidence>
<accession>A0ABV3GMC0</accession>
<dbReference type="Proteomes" id="UP001551675">
    <property type="component" value="Unassembled WGS sequence"/>
</dbReference>
<evidence type="ECO:0000313" key="3">
    <source>
        <dbReference type="Proteomes" id="UP001551675"/>
    </source>
</evidence>